<keyword evidence="1" id="KW-0812">Transmembrane</keyword>
<protein>
    <submittedName>
        <fullName evidence="2">Uncharacterized protein</fullName>
    </submittedName>
</protein>
<evidence type="ECO:0000256" key="1">
    <source>
        <dbReference type="SAM" id="Phobius"/>
    </source>
</evidence>
<gene>
    <name evidence="2" type="ORF">YM304_37670</name>
</gene>
<dbReference type="AlphaFoldDB" id="A0A6C7EC82"/>
<dbReference type="KEGG" id="aym:YM304_37670"/>
<reference evidence="2 3" key="1">
    <citation type="journal article" date="2013" name="Int. J. Syst. Evol. Microbiol.">
        <title>Ilumatobacter nonamiense sp. nov. and Ilumatobacter coccineum sp. nov., isolated from seashore sand.</title>
        <authorList>
            <person name="Matsumoto A."/>
            <person name="Kasai H."/>
            <person name="Matsuo Y."/>
            <person name="Shizuri Y."/>
            <person name="Ichikawa N."/>
            <person name="Fujita N."/>
            <person name="Omura S."/>
            <person name="Takahashi Y."/>
        </authorList>
    </citation>
    <scope>NUCLEOTIDE SEQUENCE [LARGE SCALE GENOMIC DNA]</scope>
    <source>
        <strain evidence="3">NBRC 103263 / KCTC 29153 / YM16-304</strain>
    </source>
</reference>
<keyword evidence="1" id="KW-0472">Membrane</keyword>
<evidence type="ECO:0000313" key="3">
    <source>
        <dbReference type="Proteomes" id="UP000011863"/>
    </source>
</evidence>
<dbReference type="Proteomes" id="UP000011863">
    <property type="component" value="Chromosome"/>
</dbReference>
<dbReference type="EMBL" id="AP012057">
    <property type="protein sequence ID" value="BAN04081.1"/>
    <property type="molecule type" value="Genomic_DNA"/>
</dbReference>
<accession>A0A6C7EC82</accession>
<name>A0A6C7EC82_ILUCY</name>
<dbReference type="OrthoDB" id="9960078at2"/>
<sequence>MLAAEIWHWWIGVALTGVAVLASLSLIAGYMKMVTSQRHPGGKRRRQNDL</sequence>
<feature type="transmembrane region" description="Helical" evidence="1">
    <location>
        <begin position="6"/>
        <end position="30"/>
    </location>
</feature>
<keyword evidence="1" id="KW-1133">Transmembrane helix</keyword>
<dbReference type="RefSeq" id="WP_015443328.1">
    <property type="nucleotide sequence ID" value="NC_020520.1"/>
</dbReference>
<keyword evidence="3" id="KW-1185">Reference proteome</keyword>
<proteinExistence type="predicted"/>
<organism evidence="2 3">
    <name type="scientific">Ilumatobacter coccineus (strain NBRC 103263 / KCTC 29153 / YM16-304)</name>
    <dbReference type="NCBI Taxonomy" id="1313172"/>
    <lineage>
        <taxon>Bacteria</taxon>
        <taxon>Bacillati</taxon>
        <taxon>Actinomycetota</taxon>
        <taxon>Acidimicrobiia</taxon>
        <taxon>Acidimicrobiales</taxon>
        <taxon>Ilumatobacteraceae</taxon>
        <taxon>Ilumatobacter</taxon>
    </lineage>
</organism>
<evidence type="ECO:0000313" key="2">
    <source>
        <dbReference type="EMBL" id="BAN04081.1"/>
    </source>
</evidence>